<evidence type="ECO:0000256" key="1">
    <source>
        <dbReference type="ARBA" id="ARBA00007039"/>
    </source>
</evidence>
<comment type="caution">
    <text evidence="11">The sequence shown here is derived from an EMBL/GenBank/DDBJ whole genome shotgun (WGS) entry which is preliminary data.</text>
</comment>
<name>A0A1G1ZKY7_9BACT</name>
<dbReference type="NCBIfam" id="TIGR00493">
    <property type="entry name" value="clpP"/>
    <property type="match status" value="1"/>
</dbReference>
<dbReference type="HAMAP" id="MF_00444">
    <property type="entry name" value="ClpP"/>
    <property type="match status" value="1"/>
</dbReference>
<evidence type="ECO:0000256" key="5">
    <source>
        <dbReference type="ARBA" id="ARBA00022825"/>
    </source>
</evidence>
<evidence type="ECO:0000256" key="4">
    <source>
        <dbReference type="ARBA" id="ARBA00022801"/>
    </source>
</evidence>
<feature type="active site" evidence="8">
    <location>
        <position position="104"/>
    </location>
</feature>
<sequence>MNEEYDQYLIPTVLEKTPGGERAYDIYSRLLKERIIFLGGPIIDPIANLVIAQLLFLEHEDPKKDIKLYINSPGGSVTAGLAIYDAMQYVKPDVATVCVGMAASMGAVLLTAGKKGKRFALPNSEILLHQVMGGAEGQAIEVEITARHIIKIKDKLNQILAKHTGQPLSKIEKDTDRDFYMSAQEAKEYGLVDEIIKNKR</sequence>
<comment type="catalytic activity">
    <reaction evidence="6 7 8">
        <text>Hydrolysis of proteins to small peptides in the presence of ATP and magnesium. alpha-casein is the usual test substrate. In the absence of ATP, only oligopeptides shorter than five residues are hydrolyzed (such as succinyl-Leu-Tyr-|-NHMec, and Leu-Tyr-Leu-|-Tyr-Trp, in which cleavage of the -Tyr-|-Leu- and -Tyr-|-Trp bonds also occurs).</text>
        <dbReference type="EC" id="3.4.21.92"/>
    </reaction>
</comment>
<keyword evidence="2 7" id="KW-0963">Cytoplasm</keyword>
<dbReference type="InterPro" id="IPR018215">
    <property type="entry name" value="ClpP_Ser_AS"/>
</dbReference>
<evidence type="ECO:0000256" key="3">
    <source>
        <dbReference type="ARBA" id="ARBA00022670"/>
    </source>
</evidence>
<keyword evidence="3 7" id="KW-0645">Protease</keyword>
<organism evidence="11 12">
    <name type="scientific">Candidatus Harrisonbacteria bacterium RIFCSPLOWO2_01_FULL_44_18</name>
    <dbReference type="NCBI Taxonomy" id="1798407"/>
    <lineage>
        <taxon>Bacteria</taxon>
        <taxon>Candidatus Harrisoniibacteriota</taxon>
    </lineage>
</organism>
<dbReference type="PROSITE" id="PS00381">
    <property type="entry name" value="CLP_PROTEASE_SER"/>
    <property type="match status" value="1"/>
</dbReference>
<dbReference type="InterPro" id="IPR029045">
    <property type="entry name" value="ClpP/crotonase-like_dom_sf"/>
</dbReference>
<protein>
    <recommendedName>
        <fullName evidence="7 9">ATP-dependent Clp protease proteolytic subunit</fullName>
        <ecNumber evidence="7">3.4.21.92</ecNumber>
    </recommendedName>
    <alternativeName>
        <fullName evidence="7">Endopeptidase Clp</fullName>
    </alternativeName>
</protein>
<dbReference type="GO" id="GO:0004252">
    <property type="term" value="F:serine-type endopeptidase activity"/>
    <property type="evidence" value="ECO:0007669"/>
    <property type="project" value="UniProtKB-UniRule"/>
</dbReference>
<evidence type="ECO:0000256" key="10">
    <source>
        <dbReference type="SAM" id="Phobius"/>
    </source>
</evidence>
<dbReference type="Pfam" id="PF00574">
    <property type="entry name" value="CLP_protease"/>
    <property type="match status" value="1"/>
</dbReference>
<evidence type="ECO:0000256" key="8">
    <source>
        <dbReference type="PROSITE-ProRule" id="PRU10085"/>
    </source>
</evidence>
<feature type="active site" description="Nucleophile" evidence="7">
    <location>
        <position position="104"/>
    </location>
</feature>
<feature type="transmembrane region" description="Helical" evidence="10">
    <location>
        <begin position="93"/>
        <end position="112"/>
    </location>
</feature>
<keyword evidence="4 7" id="KW-0378">Hydrolase</keyword>
<gene>
    <name evidence="7" type="primary">clpP</name>
    <name evidence="11" type="ORF">A3A16_01810</name>
</gene>
<dbReference type="PRINTS" id="PR00127">
    <property type="entry name" value="CLPPROTEASEP"/>
</dbReference>
<evidence type="ECO:0000256" key="2">
    <source>
        <dbReference type="ARBA" id="ARBA00022490"/>
    </source>
</evidence>
<dbReference type="NCBIfam" id="NF001368">
    <property type="entry name" value="PRK00277.1"/>
    <property type="match status" value="1"/>
</dbReference>
<dbReference type="GO" id="GO:0005737">
    <property type="term" value="C:cytoplasm"/>
    <property type="evidence" value="ECO:0007669"/>
    <property type="project" value="UniProtKB-SubCell"/>
</dbReference>
<comment type="similarity">
    <text evidence="1 7 9">Belongs to the peptidase S14 family.</text>
</comment>
<keyword evidence="10" id="KW-1133">Transmembrane helix</keyword>
<accession>A0A1G1ZKY7</accession>
<dbReference type="GO" id="GO:0004176">
    <property type="term" value="F:ATP-dependent peptidase activity"/>
    <property type="evidence" value="ECO:0007669"/>
    <property type="project" value="InterPro"/>
</dbReference>
<keyword evidence="10" id="KW-0812">Transmembrane</keyword>
<evidence type="ECO:0000256" key="6">
    <source>
        <dbReference type="ARBA" id="ARBA00034021"/>
    </source>
</evidence>
<dbReference type="Gene3D" id="3.90.226.10">
    <property type="entry name" value="2-enoyl-CoA Hydratase, Chain A, domain 1"/>
    <property type="match status" value="1"/>
</dbReference>
<dbReference type="InterPro" id="IPR001907">
    <property type="entry name" value="ClpP"/>
</dbReference>
<feature type="active site" evidence="7">
    <location>
        <position position="129"/>
    </location>
</feature>
<comment type="subcellular location">
    <subcellularLocation>
        <location evidence="7">Cytoplasm</location>
    </subcellularLocation>
</comment>
<reference evidence="11 12" key="1">
    <citation type="journal article" date="2016" name="Nat. Commun.">
        <title>Thousands of microbial genomes shed light on interconnected biogeochemical processes in an aquifer system.</title>
        <authorList>
            <person name="Anantharaman K."/>
            <person name="Brown C.T."/>
            <person name="Hug L.A."/>
            <person name="Sharon I."/>
            <person name="Castelle C.J."/>
            <person name="Probst A.J."/>
            <person name="Thomas B.C."/>
            <person name="Singh A."/>
            <person name="Wilkins M.J."/>
            <person name="Karaoz U."/>
            <person name="Brodie E.L."/>
            <person name="Williams K.H."/>
            <person name="Hubbard S.S."/>
            <person name="Banfield J.F."/>
        </authorList>
    </citation>
    <scope>NUCLEOTIDE SEQUENCE [LARGE SCALE GENOMIC DNA]</scope>
</reference>
<dbReference type="PANTHER" id="PTHR10381:SF70">
    <property type="entry name" value="ATP-DEPENDENT CLP PROTEASE PROTEOLYTIC SUBUNIT"/>
    <property type="match status" value="1"/>
</dbReference>
<evidence type="ECO:0000256" key="7">
    <source>
        <dbReference type="HAMAP-Rule" id="MF_00444"/>
    </source>
</evidence>
<dbReference type="InterPro" id="IPR023562">
    <property type="entry name" value="ClpP/TepA"/>
</dbReference>
<comment type="function">
    <text evidence="7">Cleaves peptides in various proteins in a process that requires ATP hydrolysis. Has a chymotrypsin-like activity. Plays a major role in the degradation of misfolded proteins.</text>
</comment>
<dbReference type="Proteomes" id="UP000177942">
    <property type="component" value="Unassembled WGS sequence"/>
</dbReference>
<dbReference type="EC" id="3.4.21.92" evidence="7"/>
<proteinExistence type="inferred from homology"/>
<dbReference type="GO" id="GO:0051117">
    <property type="term" value="F:ATPase binding"/>
    <property type="evidence" value="ECO:0007669"/>
    <property type="project" value="TreeGrafter"/>
</dbReference>
<dbReference type="GO" id="GO:0006515">
    <property type="term" value="P:protein quality control for misfolded or incompletely synthesized proteins"/>
    <property type="evidence" value="ECO:0007669"/>
    <property type="project" value="TreeGrafter"/>
</dbReference>
<dbReference type="SUPFAM" id="SSF52096">
    <property type="entry name" value="ClpP/crotonase"/>
    <property type="match status" value="1"/>
</dbReference>
<dbReference type="CDD" id="cd07017">
    <property type="entry name" value="S14_ClpP_2"/>
    <property type="match status" value="1"/>
</dbReference>
<evidence type="ECO:0000256" key="9">
    <source>
        <dbReference type="RuleBase" id="RU003567"/>
    </source>
</evidence>
<dbReference type="STRING" id="1798407.A3A16_01810"/>
<comment type="subunit">
    <text evidence="7">Fourteen ClpP subunits assemble into 2 heptameric rings which stack back to back to give a disk-like structure with a central cavity, resembling the structure of eukaryotic proteasomes.</text>
</comment>
<dbReference type="PANTHER" id="PTHR10381">
    <property type="entry name" value="ATP-DEPENDENT CLP PROTEASE PROTEOLYTIC SUBUNIT"/>
    <property type="match status" value="1"/>
</dbReference>
<keyword evidence="10" id="KW-0472">Membrane</keyword>
<dbReference type="FunFam" id="3.90.226.10:FF:000001">
    <property type="entry name" value="ATP-dependent Clp protease proteolytic subunit"/>
    <property type="match status" value="1"/>
</dbReference>
<dbReference type="AlphaFoldDB" id="A0A1G1ZKY7"/>
<keyword evidence="5 7" id="KW-0720">Serine protease</keyword>
<evidence type="ECO:0000313" key="11">
    <source>
        <dbReference type="EMBL" id="OGY65298.1"/>
    </source>
</evidence>
<dbReference type="EMBL" id="MHJJ01000012">
    <property type="protein sequence ID" value="OGY65298.1"/>
    <property type="molecule type" value="Genomic_DNA"/>
</dbReference>
<evidence type="ECO:0000313" key="12">
    <source>
        <dbReference type="Proteomes" id="UP000177942"/>
    </source>
</evidence>
<feature type="transmembrane region" description="Helical" evidence="10">
    <location>
        <begin position="35"/>
        <end position="56"/>
    </location>
</feature>
<dbReference type="GO" id="GO:0009368">
    <property type="term" value="C:endopeptidase Clp complex"/>
    <property type="evidence" value="ECO:0007669"/>
    <property type="project" value="TreeGrafter"/>
</dbReference>
<dbReference type="NCBIfam" id="NF009205">
    <property type="entry name" value="PRK12553.1"/>
    <property type="match status" value="1"/>
</dbReference>